<reference evidence="3 4" key="1">
    <citation type="submission" date="2019-12" db="EMBL/GenBank/DDBJ databases">
        <title>Comparative genomics gives insights into the taxonomy of the Azoarcus-Aromatoleum group and reveals separate origins of nif in the plant-associated Azoarcus and non-plant-associated Aromatoleum sub-groups.</title>
        <authorList>
            <person name="Lafos M."/>
            <person name="Maluk M."/>
            <person name="Batista M."/>
            <person name="Junghare M."/>
            <person name="Carmona M."/>
            <person name="Faoro H."/>
            <person name="Cruz L.M."/>
            <person name="Battistoni F."/>
            <person name="De Souza E."/>
            <person name="Pedrosa F."/>
            <person name="Chen W.-M."/>
            <person name="Poole P.S."/>
            <person name="Dixon R.A."/>
            <person name="James E.K."/>
        </authorList>
    </citation>
    <scope>NUCLEOTIDE SEQUENCE [LARGE SCALE GENOMIC DNA]</scope>
    <source>
        <strain evidence="3 4">T</strain>
    </source>
</reference>
<dbReference type="PANTHER" id="PTHR24321:SF8">
    <property type="entry name" value="ESTRADIOL 17-BETA-DEHYDROGENASE 8-RELATED"/>
    <property type="match status" value="1"/>
</dbReference>
<evidence type="ECO:0000313" key="3">
    <source>
        <dbReference type="EMBL" id="NMF96937.1"/>
    </source>
</evidence>
<dbReference type="InterPro" id="IPR002347">
    <property type="entry name" value="SDR_fam"/>
</dbReference>
<dbReference type="Proteomes" id="UP000634522">
    <property type="component" value="Unassembled WGS sequence"/>
</dbReference>
<evidence type="ECO:0000256" key="1">
    <source>
        <dbReference type="ARBA" id="ARBA00006484"/>
    </source>
</evidence>
<accession>A0ABX1NCB8</accession>
<dbReference type="InterPro" id="IPR036291">
    <property type="entry name" value="NAD(P)-bd_dom_sf"/>
</dbReference>
<dbReference type="EMBL" id="WTVS01000009">
    <property type="protein sequence ID" value="NMF96937.1"/>
    <property type="molecule type" value="Genomic_DNA"/>
</dbReference>
<proteinExistence type="inferred from homology"/>
<evidence type="ECO:0000256" key="2">
    <source>
        <dbReference type="ARBA" id="ARBA00023002"/>
    </source>
</evidence>
<gene>
    <name evidence="3" type="ORF">GPA27_05995</name>
</gene>
<keyword evidence="2" id="KW-0560">Oxidoreductase</keyword>
<dbReference type="SUPFAM" id="SSF51735">
    <property type="entry name" value="NAD(P)-binding Rossmann-fold domains"/>
    <property type="match status" value="1"/>
</dbReference>
<organism evidence="3 4">
    <name type="scientific">Aromatoleum toluolicum</name>
    <dbReference type="NCBI Taxonomy" id="90060"/>
    <lineage>
        <taxon>Bacteria</taxon>
        <taxon>Pseudomonadati</taxon>
        <taxon>Pseudomonadota</taxon>
        <taxon>Betaproteobacteria</taxon>
        <taxon>Rhodocyclales</taxon>
        <taxon>Rhodocyclaceae</taxon>
        <taxon>Aromatoleum</taxon>
    </lineage>
</organism>
<dbReference type="PRINTS" id="PR00081">
    <property type="entry name" value="GDHRDH"/>
</dbReference>
<comment type="caution">
    <text evidence="3">The sequence shown here is derived from an EMBL/GenBank/DDBJ whole genome shotgun (WGS) entry which is preliminary data.</text>
</comment>
<dbReference type="Gene3D" id="3.40.50.720">
    <property type="entry name" value="NAD(P)-binding Rossmann-like Domain"/>
    <property type="match status" value="1"/>
</dbReference>
<sequence>MSGPDAVSLRDKVIIVTGGGSGMGRDACLALARAGARVVLGNRREVEGEAVVKAIAAAGGTALFRATDVSRPADCAALVALATDRFGRLDGAFNNAGLQREFNDIDATPDEDISDVIDINLKGVLYMMKYEAAAMLASGGGSIVNNSSIFGLKAMPRLANYVAAKHGIVGATRAAALDYADRGIRVNAVCPGPIKTPSYDRVTGGDDEMYSGGVPMHRIGAPGEVSAAVLWLLSDAASYVTGAALPVDGGMAAA</sequence>
<name>A0ABX1NCB8_9RHOO</name>
<protein>
    <submittedName>
        <fullName evidence="3">SDR family oxidoreductase</fullName>
    </submittedName>
</protein>
<dbReference type="PRINTS" id="PR00080">
    <property type="entry name" value="SDRFAMILY"/>
</dbReference>
<dbReference type="PANTHER" id="PTHR24321">
    <property type="entry name" value="DEHYDROGENASES, SHORT CHAIN"/>
    <property type="match status" value="1"/>
</dbReference>
<keyword evidence="4" id="KW-1185">Reference proteome</keyword>
<dbReference type="Pfam" id="PF13561">
    <property type="entry name" value="adh_short_C2"/>
    <property type="match status" value="1"/>
</dbReference>
<evidence type="ECO:0000313" key="4">
    <source>
        <dbReference type="Proteomes" id="UP000634522"/>
    </source>
</evidence>
<dbReference type="RefSeq" id="WP_169138558.1">
    <property type="nucleotide sequence ID" value="NZ_WTVS01000009.1"/>
</dbReference>
<comment type="similarity">
    <text evidence="1">Belongs to the short-chain dehydrogenases/reductases (SDR) family.</text>
</comment>